<feature type="region of interest" description="Disordered" evidence="1">
    <location>
        <begin position="68"/>
        <end position="87"/>
    </location>
</feature>
<sequence length="87" mass="10033">MTKTYSSSLAIDLAFTLEGREEEHLPEKVFCKLRINRMSNGSAIKIEDLERENIENIDESKVSFASADNVDKRKKKHKKSSTEIFKK</sequence>
<keyword evidence="4" id="KW-1185">Reference proteome</keyword>
<protein>
    <recommendedName>
        <fullName evidence="2">Protein ENHANCED DISEASE RESISTANCE 2 C-terminal domain-containing protein</fullName>
    </recommendedName>
</protein>
<dbReference type="EMBL" id="JBDODL010000250">
    <property type="protein sequence ID" value="MES1919296.1"/>
    <property type="molecule type" value="Genomic_DNA"/>
</dbReference>
<dbReference type="Proteomes" id="UP001439008">
    <property type="component" value="Unassembled WGS sequence"/>
</dbReference>
<evidence type="ECO:0000256" key="1">
    <source>
        <dbReference type="SAM" id="MobiDB-lite"/>
    </source>
</evidence>
<evidence type="ECO:0000313" key="3">
    <source>
        <dbReference type="EMBL" id="MES1919296.1"/>
    </source>
</evidence>
<accession>A0ABV2AHY3</accession>
<name>A0ABV2AHY3_9EUKA</name>
<dbReference type="InterPro" id="IPR009769">
    <property type="entry name" value="EDR2_C"/>
</dbReference>
<evidence type="ECO:0000259" key="2">
    <source>
        <dbReference type="Pfam" id="PF07059"/>
    </source>
</evidence>
<feature type="domain" description="Protein ENHANCED DISEASE RESISTANCE 2 C-terminal" evidence="2">
    <location>
        <begin position="2"/>
        <end position="38"/>
    </location>
</feature>
<reference evidence="3 4" key="1">
    <citation type="journal article" date="2024" name="BMC Biol.">
        <title>Comparative genomics of Ascetosporea gives new insight into the evolutionary basis for animal parasitism in Rhizaria.</title>
        <authorList>
            <person name="Hiltunen Thoren M."/>
            <person name="Onut-Brannstrom I."/>
            <person name="Alfjorden A."/>
            <person name="Peckova H."/>
            <person name="Swords F."/>
            <person name="Hooper C."/>
            <person name="Holzer A.S."/>
            <person name="Bass D."/>
            <person name="Burki F."/>
        </authorList>
    </citation>
    <scope>NUCLEOTIDE SEQUENCE [LARGE SCALE GENOMIC DNA]</scope>
    <source>
        <strain evidence="3">20-A016</strain>
    </source>
</reference>
<proteinExistence type="predicted"/>
<gene>
    <name evidence="3" type="ORF">MHBO_001151</name>
</gene>
<comment type="caution">
    <text evidence="3">The sequence shown here is derived from an EMBL/GenBank/DDBJ whole genome shotgun (WGS) entry which is preliminary data.</text>
</comment>
<evidence type="ECO:0000313" key="4">
    <source>
        <dbReference type="Proteomes" id="UP001439008"/>
    </source>
</evidence>
<organism evidence="3 4">
    <name type="scientific">Bonamia ostreae</name>
    <dbReference type="NCBI Taxonomy" id="126728"/>
    <lineage>
        <taxon>Eukaryota</taxon>
        <taxon>Sar</taxon>
        <taxon>Rhizaria</taxon>
        <taxon>Endomyxa</taxon>
        <taxon>Ascetosporea</taxon>
        <taxon>Haplosporida</taxon>
        <taxon>Bonamia</taxon>
    </lineage>
</organism>
<dbReference type="Pfam" id="PF07059">
    <property type="entry name" value="EDR2_C"/>
    <property type="match status" value="1"/>
</dbReference>